<dbReference type="Pfam" id="PF00583">
    <property type="entry name" value="Acetyltransf_1"/>
    <property type="match status" value="1"/>
</dbReference>
<dbReference type="PANTHER" id="PTHR43233:SF1">
    <property type="entry name" value="FAMILY N-ACETYLTRANSFERASE, PUTATIVE (AFU_ORTHOLOGUE AFUA_6G03350)-RELATED"/>
    <property type="match status" value="1"/>
</dbReference>
<dbReference type="Proteomes" id="UP000187526">
    <property type="component" value="Unassembled WGS sequence"/>
</dbReference>
<dbReference type="CDD" id="cd04301">
    <property type="entry name" value="NAT_SF"/>
    <property type="match status" value="1"/>
</dbReference>
<sequence>MAIEYCDNQPLDPVEVIRVFEASGIVRPIKDISRIAQMFANANVVISAWDGTRLIGVSRGLTDFSYCCYLSDLAVDVAYQKRGIARELIRRTRSILGERISLVILASPGAMACYPKLGFTLADNAFFIRRKC</sequence>
<dbReference type="PROSITE" id="PS51186">
    <property type="entry name" value="GNAT"/>
    <property type="match status" value="1"/>
</dbReference>
<dbReference type="InterPro" id="IPR053144">
    <property type="entry name" value="Acetyltransferase_Butenolide"/>
</dbReference>
<keyword evidence="2" id="KW-0808">Transferase</keyword>
<dbReference type="Gene3D" id="3.40.630.30">
    <property type="match status" value="1"/>
</dbReference>
<evidence type="ECO:0000313" key="2">
    <source>
        <dbReference type="EMBL" id="OMG51853.1"/>
    </source>
</evidence>
<dbReference type="InterPro" id="IPR000182">
    <property type="entry name" value="GNAT_dom"/>
</dbReference>
<accession>A0A1R1HZG6</accession>
<dbReference type="STRING" id="418702.BJN45_16670"/>
<gene>
    <name evidence="2" type="ORF">BJN45_16670</name>
</gene>
<proteinExistence type="predicted"/>
<name>A0A1R1HZG6_9RHOO</name>
<dbReference type="AlphaFoldDB" id="A0A1R1HZG6"/>
<evidence type="ECO:0000259" key="1">
    <source>
        <dbReference type="PROSITE" id="PS51186"/>
    </source>
</evidence>
<dbReference type="GO" id="GO:0016747">
    <property type="term" value="F:acyltransferase activity, transferring groups other than amino-acyl groups"/>
    <property type="evidence" value="ECO:0007669"/>
    <property type="project" value="InterPro"/>
</dbReference>
<comment type="caution">
    <text evidence="2">The sequence shown here is derived from an EMBL/GenBank/DDBJ whole genome shotgun (WGS) entry which is preliminary data.</text>
</comment>
<reference evidence="2 3" key="1">
    <citation type="submission" date="2016-10" db="EMBL/GenBank/DDBJ databases">
        <title>Alkaliphiles isolated from bioreactors.</title>
        <authorList>
            <person name="Salah Z."/>
            <person name="Rout S.P."/>
            <person name="Humphreys P.N."/>
        </authorList>
    </citation>
    <scope>NUCLEOTIDE SEQUENCE [LARGE SCALE GENOMIC DNA]</scope>
    <source>
        <strain evidence="2 3">ZS02</strain>
    </source>
</reference>
<feature type="domain" description="N-acetyltransferase" evidence="1">
    <location>
        <begin position="3"/>
        <end position="132"/>
    </location>
</feature>
<dbReference type="PANTHER" id="PTHR43233">
    <property type="entry name" value="FAMILY N-ACETYLTRANSFERASE, PUTATIVE (AFU_ORTHOLOGUE AFUA_6G03350)-RELATED"/>
    <property type="match status" value="1"/>
</dbReference>
<evidence type="ECO:0000313" key="3">
    <source>
        <dbReference type="Proteomes" id="UP000187526"/>
    </source>
</evidence>
<protein>
    <submittedName>
        <fullName evidence="2">GNAT family N-acetyltransferase</fullName>
    </submittedName>
</protein>
<dbReference type="SUPFAM" id="SSF55729">
    <property type="entry name" value="Acyl-CoA N-acyltransferases (Nat)"/>
    <property type="match status" value="1"/>
</dbReference>
<dbReference type="InterPro" id="IPR016181">
    <property type="entry name" value="Acyl_CoA_acyltransferase"/>
</dbReference>
<dbReference type="OrthoDB" id="9775804at2"/>
<keyword evidence="3" id="KW-1185">Reference proteome</keyword>
<dbReference type="RefSeq" id="WP_076097306.1">
    <property type="nucleotide sequence ID" value="NZ_MTHD01000007.1"/>
</dbReference>
<organism evidence="2 3">
    <name type="scientific">Azonexus hydrophilus</name>
    <dbReference type="NCBI Taxonomy" id="418702"/>
    <lineage>
        <taxon>Bacteria</taxon>
        <taxon>Pseudomonadati</taxon>
        <taxon>Pseudomonadota</taxon>
        <taxon>Betaproteobacteria</taxon>
        <taxon>Rhodocyclales</taxon>
        <taxon>Azonexaceae</taxon>
        <taxon>Azonexus</taxon>
    </lineage>
</organism>
<dbReference type="EMBL" id="MTHD01000007">
    <property type="protein sequence ID" value="OMG51853.1"/>
    <property type="molecule type" value="Genomic_DNA"/>
</dbReference>